<organism evidence="1 2">
    <name type="scientific">Pediococcus acidilactici</name>
    <dbReference type="NCBI Taxonomy" id="1254"/>
    <lineage>
        <taxon>Bacteria</taxon>
        <taxon>Bacillati</taxon>
        <taxon>Bacillota</taxon>
        <taxon>Bacilli</taxon>
        <taxon>Lactobacillales</taxon>
        <taxon>Lactobacillaceae</taxon>
        <taxon>Pediococcus</taxon>
        <taxon>Pediococcus acidilactici group</taxon>
    </lineage>
</organism>
<accession>A0AAW8YGI0</accession>
<reference evidence="1" key="1">
    <citation type="journal article" date="2023" name="PeerJ">
        <title>Selection and evaluation of lactic acid bacteria from chicken feces in Thailand as potential probiotics.</title>
        <authorList>
            <person name="Khurajog B."/>
            <person name="Disastra Y."/>
            <person name="Lawwyne L.D."/>
            <person name="Sirichokchatchawan W."/>
            <person name="Niyomtham W."/>
            <person name="Yindee J."/>
            <person name="Hampson D.J."/>
            <person name="Prapasarakul N."/>
        </authorList>
    </citation>
    <scope>NUCLEOTIDE SEQUENCE</scope>
    <source>
        <strain evidence="1">BF9</strain>
    </source>
</reference>
<dbReference type="AlphaFoldDB" id="A0AAW8YGI0"/>
<protein>
    <submittedName>
        <fullName evidence="1">Uncharacterized protein</fullName>
    </submittedName>
</protein>
<dbReference type="Proteomes" id="UP001280897">
    <property type="component" value="Unassembled WGS sequence"/>
</dbReference>
<sequence>MLNKFSRYADLKQVALTLIEMDAVPNVELRLAQIIARGIDDTFIPENVNPEEIDEYLRTRALHFWFYPSMHMDKVVPKLAREVADKWEIQQGDKPMLEACLETVMSYYPDTADYKADSTLVTSDEIDPSQTHPIDTNLGIYLASNPDTEELATIDGFDVAKINSYLNSQGIPGIPGVRLKRSRA</sequence>
<name>A0AAW8YGI0_PEDAC</name>
<evidence type="ECO:0000313" key="1">
    <source>
        <dbReference type="EMBL" id="MDV2620758.1"/>
    </source>
</evidence>
<reference evidence="1" key="2">
    <citation type="submission" date="2023-10" db="EMBL/GenBank/DDBJ databases">
        <authorList>
            <person name="Khurajog B."/>
        </authorList>
    </citation>
    <scope>NUCLEOTIDE SEQUENCE</scope>
    <source>
        <strain evidence="1">BF9</strain>
    </source>
</reference>
<proteinExistence type="predicted"/>
<comment type="caution">
    <text evidence="1">The sequence shown here is derived from an EMBL/GenBank/DDBJ whole genome shotgun (WGS) entry which is preliminary data.</text>
</comment>
<gene>
    <name evidence="1" type="ORF">R0G89_03300</name>
</gene>
<evidence type="ECO:0000313" key="2">
    <source>
        <dbReference type="Proteomes" id="UP001280897"/>
    </source>
</evidence>
<dbReference type="EMBL" id="JAWJAV010000002">
    <property type="protein sequence ID" value="MDV2620758.1"/>
    <property type="molecule type" value="Genomic_DNA"/>
</dbReference>
<dbReference type="RefSeq" id="WP_248003876.1">
    <property type="nucleotide sequence ID" value="NZ_CP096031.1"/>
</dbReference>